<protein>
    <recommendedName>
        <fullName evidence="3">DUF669 domain-containing protein</fullName>
    </recommendedName>
</protein>
<evidence type="ECO:0008006" key="3">
    <source>
        <dbReference type="Google" id="ProtNLM"/>
    </source>
</evidence>
<evidence type="ECO:0000313" key="1">
    <source>
        <dbReference type="EMBL" id="WEA58302.1"/>
    </source>
</evidence>
<organism evidence="1 2">
    <name type="scientific">Pediococcus pentosaceus</name>
    <dbReference type="NCBI Taxonomy" id="1255"/>
    <lineage>
        <taxon>Bacteria</taxon>
        <taxon>Bacillati</taxon>
        <taxon>Bacillota</taxon>
        <taxon>Bacilli</taxon>
        <taxon>Lactobacillales</taxon>
        <taxon>Lactobacillaceae</taxon>
        <taxon>Pediococcus</taxon>
    </lineage>
</organism>
<dbReference type="AlphaFoldDB" id="A0ABD7X9J7"/>
<geneLocation type="plasmid" evidence="1 2">
    <name>unnamed3</name>
</geneLocation>
<keyword evidence="1" id="KW-0614">Plasmid</keyword>
<dbReference type="EMBL" id="CP118742">
    <property type="protein sequence ID" value="WEA58302.1"/>
    <property type="molecule type" value="Genomic_DNA"/>
</dbReference>
<proteinExistence type="predicted"/>
<accession>A0ABD7X9J7</accession>
<gene>
    <name evidence="1" type="ORF">PWB86_09850</name>
</gene>
<sequence length="171" mass="19704">MTRDELNEILKEDNLELDEIFDGIDEDFFIVRAVLKYDSRAIVYSEFKFASQGNFYFSIKALQALSDYANTPIEERKPKPQLYNIIIAEDVVTDGSFFTAWQKENGLGEYSVNSCAEQHDLLHDDDFKFTVEEIEDLKSKVSEKQKQIIDIGIVEIEETMPAKIDTKAVPF</sequence>
<dbReference type="RefSeq" id="WP_275000748.1">
    <property type="nucleotide sequence ID" value="NZ_CP118742.1"/>
</dbReference>
<evidence type="ECO:0000313" key="2">
    <source>
        <dbReference type="Proteomes" id="UP001214131"/>
    </source>
</evidence>
<reference evidence="1 2" key="1">
    <citation type="submission" date="2023-02" db="EMBL/GenBank/DDBJ databases">
        <title>Comparative genomics and fermentation flavor characterization of five lactic acid bacteria reveal flavor biosynthesis metabolic pathways in fermented muskmelon puree.</title>
        <authorList>
            <person name="Yuan L."/>
            <person name="Li M."/>
            <person name="Xu X."/>
            <person name="Lao F."/>
            <person name="Wu J."/>
        </authorList>
    </citation>
    <scope>NUCLEOTIDE SEQUENCE [LARGE SCALE GENOMIC DNA]</scope>
    <source>
        <strain evidence="1 2">Ca-4</strain>
        <plasmid evidence="1 2">unnamed3</plasmid>
    </source>
</reference>
<dbReference type="Proteomes" id="UP001214131">
    <property type="component" value="Plasmid unnamed3"/>
</dbReference>
<name>A0ABD7X9J7_PEDPE</name>